<evidence type="ECO:0008006" key="3">
    <source>
        <dbReference type="Google" id="ProtNLM"/>
    </source>
</evidence>
<keyword evidence="2" id="KW-1185">Reference proteome</keyword>
<dbReference type="EMBL" id="QGTJ01000004">
    <property type="protein sequence ID" value="PWV62397.1"/>
    <property type="molecule type" value="Genomic_DNA"/>
</dbReference>
<proteinExistence type="predicted"/>
<name>A0A317MVU9_9GAMM</name>
<sequence length="139" mass="15529">MRATLLPALALLAACADAPAPVPAQRPPLPRCRQSLIETLRLEYQLPSGDPLLWQEYLDELPRTRECIWDVRDALVDRAAATVDTARSIRVSLPDTRHHPPEISRPSAAHHRFIGGARQALLRIHGRLHVRAVADARLH</sequence>
<gene>
    <name evidence="1" type="ORF">C7443_104192</name>
</gene>
<evidence type="ECO:0000313" key="1">
    <source>
        <dbReference type="EMBL" id="PWV62397.1"/>
    </source>
</evidence>
<dbReference type="AlphaFoldDB" id="A0A317MVU9"/>
<comment type="caution">
    <text evidence="1">The sequence shown here is derived from an EMBL/GenBank/DDBJ whole genome shotgun (WGS) entry which is preliminary data.</text>
</comment>
<reference evidence="1 2" key="1">
    <citation type="submission" date="2018-05" db="EMBL/GenBank/DDBJ databases">
        <title>Genomic Encyclopedia of Type Strains, Phase IV (KMG-IV): sequencing the most valuable type-strain genomes for metagenomic binning, comparative biology and taxonomic classification.</title>
        <authorList>
            <person name="Goeker M."/>
        </authorList>
    </citation>
    <scope>NUCLEOTIDE SEQUENCE [LARGE SCALE GENOMIC DNA]</scope>
    <source>
        <strain evidence="1 2">DSM 23606</strain>
    </source>
</reference>
<evidence type="ECO:0000313" key="2">
    <source>
        <dbReference type="Proteomes" id="UP000246569"/>
    </source>
</evidence>
<dbReference type="PROSITE" id="PS51257">
    <property type="entry name" value="PROKAR_LIPOPROTEIN"/>
    <property type="match status" value="1"/>
</dbReference>
<dbReference type="Proteomes" id="UP000246569">
    <property type="component" value="Unassembled WGS sequence"/>
</dbReference>
<protein>
    <recommendedName>
        <fullName evidence="3">Lipoprotein</fullName>
    </recommendedName>
</protein>
<dbReference type="RefSeq" id="WP_110018222.1">
    <property type="nucleotide sequence ID" value="NZ_QGTJ01000004.1"/>
</dbReference>
<accession>A0A317MVU9</accession>
<organism evidence="1 2">
    <name type="scientific">Plasticicumulans acidivorans</name>
    <dbReference type="NCBI Taxonomy" id="886464"/>
    <lineage>
        <taxon>Bacteria</taxon>
        <taxon>Pseudomonadati</taxon>
        <taxon>Pseudomonadota</taxon>
        <taxon>Gammaproteobacteria</taxon>
        <taxon>Candidatus Competibacteraceae</taxon>
        <taxon>Plasticicumulans</taxon>
    </lineage>
</organism>